<evidence type="ECO:0000256" key="9">
    <source>
        <dbReference type="SAM" id="MobiDB-lite"/>
    </source>
</evidence>
<evidence type="ECO:0000313" key="12">
    <source>
        <dbReference type="EMBL" id="MCA9757822.1"/>
    </source>
</evidence>
<reference evidence="12" key="2">
    <citation type="journal article" date="2021" name="Microbiome">
        <title>Successional dynamics and alternative stable states in a saline activated sludge microbial community over 9 years.</title>
        <authorList>
            <person name="Wang Y."/>
            <person name="Ye J."/>
            <person name="Ju F."/>
            <person name="Liu L."/>
            <person name="Boyd J.A."/>
            <person name="Deng Y."/>
            <person name="Parks D.H."/>
            <person name="Jiang X."/>
            <person name="Yin X."/>
            <person name="Woodcroft B.J."/>
            <person name="Tyson G.W."/>
            <person name="Hugenholtz P."/>
            <person name="Polz M.F."/>
            <person name="Zhang T."/>
        </authorList>
    </citation>
    <scope>NUCLEOTIDE SEQUENCE</scope>
    <source>
        <strain evidence="12">HKST-UBA02</strain>
    </source>
</reference>
<gene>
    <name evidence="12" type="ORF">KDA27_18670</name>
</gene>
<dbReference type="InterPro" id="IPR007387">
    <property type="entry name" value="TRAP_DctQ"/>
</dbReference>
<dbReference type="Proteomes" id="UP000739538">
    <property type="component" value="Unassembled WGS sequence"/>
</dbReference>
<evidence type="ECO:0000256" key="10">
    <source>
        <dbReference type="SAM" id="Phobius"/>
    </source>
</evidence>
<evidence type="ECO:0000313" key="13">
    <source>
        <dbReference type="Proteomes" id="UP000739538"/>
    </source>
</evidence>
<reference evidence="12" key="1">
    <citation type="submission" date="2020-04" db="EMBL/GenBank/DDBJ databases">
        <authorList>
            <person name="Zhang T."/>
        </authorList>
    </citation>
    <scope>NUCLEOTIDE SEQUENCE</scope>
    <source>
        <strain evidence="12">HKST-UBA02</strain>
    </source>
</reference>
<evidence type="ECO:0000259" key="11">
    <source>
        <dbReference type="Pfam" id="PF04290"/>
    </source>
</evidence>
<dbReference type="GO" id="GO:0005886">
    <property type="term" value="C:plasma membrane"/>
    <property type="evidence" value="ECO:0007669"/>
    <property type="project" value="UniProtKB-SubCell"/>
</dbReference>
<evidence type="ECO:0000256" key="2">
    <source>
        <dbReference type="ARBA" id="ARBA00022448"/>
    </source>
</evidence>
<evidence type="ECO:0000256" key="8">
    <source>
        <dbReference type="ARBA" id="ARBA00038436"/>
    </source>
</evidence>
<feature type="region of interest" description="Disordered" evidence="9">
    <location>
        <begin position="196"/>
        <end position="221"/>
    </location>
</feature>
<keyword evidence="5 10" id="KW-0812">Transmembrane</keyword>
<dbReference type="InterPro" id="IPR055348">
    <property type="entry name" value="DctQ"/>
</dbReference>
<evidence type="ECO:0000256" key="5">
    <source>
        <dbReference type="ARBA" id="ARBA00022692"/>
    </source>
</evidence>
<dbReference type="GO" id="GO:0022857">
    <property type="term" value="F:transmembrane transporter activity"/>
    <property type="evidence" value="ECO:0007669"/>
    <property type="project" value="TreeGrafter"/>
</dbReference>
<evidence type="ECO:0000256" key="7">
    <source>
        <dbReference type="ARBA" id="ARBA00023136"/>
    </source>
</evidence>
<comment type="similarity">
    <text evidence="8">Belongs to the TRAP transporter small permease family.</text>
</comment>
<dbReference type="AlphaFoldDB" id="A0A956SEL8"/>
<keyword evidence="3" id="KW-1003">Cell membrane</keyword>
<comment type="subcellular location">
    <subcellularLocation>
        <location evidence="1">Cell inner membrane</location>
        <topology evidence="1">Multi-pass membrane protein</topology>
    </subcellularLocation>
</comment>
<evidence type="ECO:0000256" key="4">
    <source>
        <dbReference type="ARBA" id="ARBA00022519"/>
    </source>
</evidence>
<keyword evidence="4" id="KW-0997">Cell inner membrane</keyword>
<feature type="transmembrane region" description="Helical" evidence="10">
    <location>
        <begin position="166"/>
        <end position="191"/>
    </location>
</feature>
<dbReference type="PANTHER" id="PTHR35011">
    <property type="entry name" value="2,3-DIKETO-L-GULONATE TRAP TRANSPORTER SMALL PERMEASE PROTEIN YIAM"/>
    <property type="match status" value="1"/>
</dbReference>
<feature type="transmembrane region" description="Helical" evidence="10">
    <location>
        <begin position="16"/>
        <end position="34"/>
    </location>
</feature>
<sequence>MNEGTFLFGSLAPGRGFVFALAGVLAVCLALRVLIHRRHETGFVAVTRPLERWLLTAFLLALVLLSAFQIVYRNVFGSGFVWIDPFLRSLVLWLTFLGAFAATAQGRHIGIDIVGRLLPETPRKALFRLLSALAGAVCVALANGAYEYLSLEKEFEADAFLGLATWHVQSILLLGFVLLAYRFFVGAVLGVRPEDEEGRFGEPAPTPGEAIPSGEVRGAAR</sequence>
<keyword evidence="7 10" id="KW-0472">Membrane</keyword>
<keyword evidence="2" id="KW-0813">Transport</keyword>
<feature type="domain" description="Tripartite ATP-independent periplasmic transporters DctQ component" evidence="11">
    <location>
        <begin position="62"/>
        <end position="188"/>
    </location>
</feature>
<evidence type="ECO:0000256" key="3">
    <source>
        <dbReference type="ARBA" id="ARBA00022475"/>
    </source>
</evidence>
<dbReference type="PANTHER" id="PTHR35011:SF2">
    <property type="entry name" value="2,3-DIKETO-L-GULONATE TRAP TRANSPORTER SMALL PERMEASE PROTEIN YIAM"/>
    <property type="match status" value="1"/>
</dbReference>
<organism evidence="12 13">
    <name type="scientific">Eiseniibacteriota bacterium</name>
    <dbReference type="NCBI Taxonomy" id="2212470"/>
    <lineage>
        <taxon>Bacteria</taxon>
        <taxon>Candidatus Eiseniibacteriota</taxon>
    </lineage>
</organism>
<name>A0A956SEL8_UNCEI</name>
<feature type="transmembrane region" description="Helical" evidence="10">
    <location>
        <begin position="125"/>
        <end position="146"/>
    </location>
</feature>
<evidence type="ECO:0000256" key="6">
    <source>
        <dbReference type="ARBA" id="ARBA00022989"/>
    </source>
</evidence>
<accession>A0A956SEL8</accession>
<feature type="transmembrane region" description="Helical" evidence="10">
    <location>
        <begin position="85"/>
        <end position="104"/>
    </location>
</feature>
<comment type="caution">
    <text evidence="12">The sequence shown here is derived from an EMBL/GenBank/DDBJ whole genome shotgun (WGS) entry which is preliminary data.</text>
</comment>
<dbReference type="GO" id="GO:0015740">
    <property type="term" value="P:C4-dicarboxylate transport"/>
    <property type="evidence" value="ECO:0007669"/>
    <property type="project" value="TreeGrafter"/>
</dbReference>
<feature type="transmembrane region" description="Helical" evidence="10">
    <location>
        <begin position="54"/>
        <end position="73"/>
    </location>
</feature>
<keyword evidence="6 10" id="KW-1133">Transmembrane helix</keyword>
<evidence type="ECO:0000256" key="1">
    <source>
        <dbReference type="ARBA" id="ARBA00004429"/>
    </source>
</evidence>
<dbReference type="Pfam" id="PF04290">
    <property type="entry name" value="DctQ"/>
    <property type="match status" value="1"/>
</dbReference>
<proteinExistence type="inferred from homology"/>
<protein>
    <submittedName>
        <fullName evidence="12">TRAP transporter small permease</fullName>
    </submittedName>
</protein>
<dbReference type="EMBL" id="JAGQHS010000122">
    <property type="protein sequence ID" value="MCA9757822.1"/>
    <property type="molecule type" value="Genomic_DNA"/>
</dbReference>